<evidence type="ECO:0000313" key="12">
    <source>
        <dbReference type="EMBL" id="KJE95865.1"/>
    </source>
</evidence>
<feature type="compositionally biased region" description="Low complexity" evidence="9">
    <location>
        <begin position="235"/>
        <end position="261"/>
    </location>
</feature>
<keyword evidence="6 8" id="KW-0175">Coiled coil</keyword>
<dbReference type="Gene3D" id="6.10.140.820">
    <property type="match status" value="1"/>
</dbReference>
<evidence type="ECO:0000259" key="10">
    <source>
        <dbReference type="PROSITE" id="PS51312"/>
    </source>
</evidence>
<keyword evidence="13" id="KW-1185">Reference proteome</keyword>
<organism evidence="12 13">
    <name type="scientific">Capsaspora owczarzaki (strain ATCC 30864)</name>
    <dbReference type="NCBI Taxonomy" id="595528"/>
    <lineage>
        <taxon>Eukaryota</taxon>
        <taxon>Filasterea</taxon>
        <taxon>Capsaspora</taxon>
    </lineage>
</organism>
<dbReference type="InParanoid" id="A0A0D2WTL7"/>
<comment type="subcellular location">
    <subcellularLocation>
        <location evidence="1">Endosome</location>
    </subcellularLocation>
</comment>
<feature type="region of interest" description="Disordered" evidence="9">
    <location>
        <begin position="231"/>
        <end position="277"/>
    </location>
</feature>
<accession>A0A0D2WTL7</accession>
<dbReference type="SUPFAM" id="SSF140111">
    <property type="entry name" value="Endosomal sorting complex assembly domain"/>
    <property type="match status" value="1"/>
</dbReference>
<name>A0A0D2WTL7_CAPO3</name>
<dbReference type="SUPFAM" id="SSF54495">
    <property type="entry name" value="UBC-like"/>
    <property type="match status" value="1"/>
</dbReference>
<dbReference type="eggNOG" id="KOG2391">
    <property type="taxonomic scope" value="Eukaryota"/>
</dbReference>
<reference evidence="13" key="1">
    <citation type="submission" date="2011-02" db="EMBL/GenBank/DDBJ databases">
        <title>The Genome Sequence of Capsaspora owczarzaki ATCC 30864.</title>
        <authorList>
            <person name="Russ C."/>
            <person name="Cuomo C."/>
            <person name="Burger G."/>
            <person name="Gray M.W."/>
            <person name="Holland P.W.H."/>
            <person name="King N."/>
            <person name="Lang F.B.F."/>
            <person name="Roger A.J."/>
            <person name="Ruiz-Trillo I."/>
            <person name="Young S.K."/>
            <person name="Zeng Q."/>
            <person name="Gargeya S."/>
            <person name="Alvarado L."/>
            <person name="Berlin A."/>
            <person name="Chapman S.B."/>
            <person name="Chen Z."/>
            <person name="Freedman E."/>
            <person name="Gellesch M."/>
            <person name="Goldberg J."/>
            <person name="Griggs A."/>
            <person name="Gujja S."/>
            <person name="Heilman E."/>
            <person name="Heiman D."/>
            <person name="Howarth C."/>
            <person name="Mehta T."/>
            <person name="Neiman D."/>
            <person name="Pearson M."/>
            <person name="Roberts A."/>
            <person name="Saif S."/>
            <person name="Shea T."/>
            <person name="Shenoy N."/>
            <person name="Sisk P."/>
            <person name="Stolte C."/>
            <person name="Sykes S."/>
            <person name="White J."/>
            <person name="Yandava C."/>
            <person name="Haas B."/>
            <person name="Nusbaum C."/>
            <person name="Birren B."/>
        </authorList>
    </citation>
    <scope>NUCLEOTIDE SEQUENCE</scope>
    <source>
        <strain evidence="13">ATCC 30864</strain>
    </source>
</reference>
<keyword evidence="5 7" id="KW-0653">Protein transport</keyword>
<keyword evidence="3 7" id="KW-0813">Transport</keyword>
<dbReference type="InterPro" id="IPR052070">
    <property type="entry name" value="ESCRT-I_UEV_domain"/>
</dbReference>
<evidence type="ECO:0000256" key="7">
    <source>
        <dbReference type="PROSITE-ProRule" id="PRU00644"/>
    </source>
</evidence>
<dbReference type="STRING" id="595528.A0A0D2WTL7"/>
<protein>
    <submittedName>
        <fullName evidence="12">Uncharacterized protein</fullName>
    </submittedName>
</protein>
<dbReference type="InterPro" id="IPR008883">
    <property type="entry name" value="UEV_N"/>
</dbReference>
<evidence type="ECO:0000256" key="1">
    <source>
        <dbReference type="ARBA" id="ARBA00004177"/>
    </source>
</evidence>
<evidence type="ECO:0000256" key="5">
    <source>
        <dbReference type="ARBA" id="ARBA00022927"/>
    </source>
</evidence>
<dbReference type="Gene3D" id="6.10.250.370">
    <property type="match status" value="1"/>
</dbReference>
<dbReference type="PhylomeDB" id="A0A0D2WTL7"/>
<dbReference type="InterPro" id="IPR016135">
    <property type="entry name" value="UBQ-conjugating_enzyme/RWD"/>
</dbReference>
<keyword evidence="4" id="KW-0967">Endosome</keyword>
<dbReference type="GO" id="GO:0000813">
    <property type="term" value="C:ESCRT I complex"/>
    <property type="evidence" value="ECO:0007669"/>
    <property type="project" value="TreeGrafter"/>
</dbReference>
<feature type="compositionally biased region" description="Low complexity" evidence="9">
    <location>
        <begin position="159"/>
        <end position="171"/>
    </location>
</feature>
<dbReference type="AlphaFoldDB" id="A0A0D2WTL7"/>
<evidence type="ECO:0000256" key="9">
    <source>
        <dbReference type="SAM" id="MobiDB-lite"/>
    </source>
</evidence>
<evidence type="ECO:0000259" key="11">
    <source>
        <dbReference type="PROSITE" id="PS51322"/>
    </source>
</evidence>
<dbReference type="GO" id="GO:0008333">
    <property type="term" value="P:endosome to lysosome transport"/>
    <property type="evidence" value="ECO:0007669"/>
    <property type="project" value="TreeGrafter"/>
</dbReference>
<feature type="region of interest" description="Disordered" evidence="9">
    <location>
        <begin position="141"/>
        <end position="178"/>
    </location>
</feature>
<dbReference type="PROSITE" id="PS51312">
    <property type="entry name" value="SB"/>
    <property type="match status" value="1"/>
</dbReference>
<dbReference type="Pfam" id="PF09454">
    <property type="entry name" value="Vps23_core"/>
    <property type="match status" value="1"/>
</dbReference>
<feature type="domain" description="SB" evidence="10">
    <location>
        <begin position="375"/>
        <end position="442"/>
    </location>
</feature>
<evidence type="ECO:0000313" key="13">
    <source>
        <dbReference type="Proteomes" id="UP000008743"/>
    </source>
</evidence>
<dbReference type="PANTHER" id="PTHR23306">
    <property type="entry name" value="TUMOR SUSCEPTIBILITY GENE 101 PROTEIN-RELATED"/>
    <property type="match status" value="1"/>
</dbReference>
<dbReference type="InterPro" id="IPR017916">
    <property type="entry name" value="SB_dom"/>
</dbReference>
<dbReference type="PANTHER" id="PTHR23306:SF3">
    <property type="entry name" value="TUMOR SUPPRESSOR PROTEIN 101"/>
    <property type="match status" value="1"/>
</dbReference>
<feature type="domain" description="UEV" evidence="11">
    <location>
        <begin position="2"/>
        <end position="145"/>
    </location>
</feature>
<dbReference type="PROSITE" id="PS51322">
    <property type="entry name" value="UEV"/>
    <property type="match status" value="1"/>
</dbReference>
<dbReference type="GO" id="GO:0043130">
    <property type="term" value="F:ubiquitin binding"/>
    <property type="evidence" value="ECO:0007669"/>
    <property type="project" value="TreeGrafter"/>
</dbReference>
<dbReference type="Proteomes" id="UP000008743">
    <property type="component" value="Unassembled WGS sequence"/>
</dbReference>
<gene>
    <name evidence="12" type="ORF">CAOG_006268</name>
</gene>
<evidence type="ECO:0000256" key="8">
    <source>
        <dbReference type="SAM" id="Coils"/>
    </source>
</evidence>
<dbReference type="RefSeq" id="XP_004345017.2">
    <property type="nucleotide sequence ID" value="XM_004344967.2"/>
</dbReference>
<evidence type="ECO:0000256" key="3">
    <source>
        <dbReference type="ARBA" id="ARBA00022448"/>
    </source>
</evidence>
<evidence type="ECO:0000256" key="2">
    <source>
        <dbReference type="ARBA" id="ARBA00009594"/>
    </source>
</evidence>
<dbReference type="GO" id="GO:0015031">
    <property type="term" value="P:protein transport"/>
    <property type="evidence" value="ECO:0007669"/>
    <property type="project" value="UniProtKB-UniRule"/>
</dbReference>
<evidence type="ECO:0000256" key="4">
    <source>
        <dbReference type="ARBA" id="ARBA00022753"/>
    </source>
</evidence>
<dbReference type="Pfam" id="PF05743">
    <property type="entry name" value="UEV"/>
    <property type="match status" value="1"/>
</dbReference>
<sequence>MSELSQWIQSQISHYIFAGETERDVQRLLASQRNLRPSMERYTFMDGHEETMMCLKGTLPISYRGASYNIPVEIWLCIDHPSSAPICYVVPTSTMRVRPSERVDANGMVMLPTLSQWQSGTSNLTDLTQDMVRAFSIQPPVFSQSSSSGATPPPPSQPSQPSHSSYSSSSSSGGGYNAPLPAIPPAAYTTSNLPYPVFGTNNPGTGFPQSNARMQMPSLPNAAEQHRIAQGGYMQQQSWQQSQPQQLQQQQQQPLTQPPVQAKAREAQSNAEADEEQQVLLESIKSAVAERLREKLRNKLSDAEERIQLLQQENRELISGRDQVNRMLANMEEEQVKLEENCVRLDAAMDEIKRNMARLASAGDIPVDQAVTTSTPLYKQLLQMVAEESALEDALYHLANALQHHVIDLPVFVKHVRTLSLRQFMLRAKIKKARDVAHLRDI</sequence>
<comment type="similarity">
    <text evidence="2">Belongs to the ubiquitin-conjugating enzyme family. UEV subfamily.</text>
</comment>
<evidence type="ECO:0000256" key="6">
    <source>
        <dbReference type="ARBA" id="ARBA00023054"/>
    </source>
</evidence>
<feature type="coiled-coil region" evidence="8">
    <location>
        <begin position="286"/>
        <end position="355"/>
    </location>
</feature>
<proteinExistence type="inferred from homology"/>
<dbReference type="InterPro" id="IPR037202">
    <property type="entry name" value="ESCRT_assembly_dom"/>
</dbReference>
<dbReference type="Gene3D" id="3.10.110.10">
    <property type="entry name" value="Ubiquitin Conjugating Enzyme"/>
    <property type="match status" value="1"/>
</dbReference>
<dbReference type="EMBL" id="KE346370">
    <property type="protein sequence ID" value="KJE95865.1"/>
    <property type="molecule type" value="Genomic_DNA"/>
</dbReference>
<dbReference type="OrthoDB" id="306304at2759"/>
<dbReference type="CDD" id="cd11685">
    <property type="entry name" value="UEV_TSG101-like"/>
    <property type="match status" value="1"/>
</dbReference>